<reference evidence="2 3" key="1">
    <citation type="submission" date="2019-09" db="EMBL/GenBank/DDBJ databases">
        <title>Actinomadura physcomitrii sp. nov., a novel actinomycete isolated from moss [Physcomitrium sphaericum (Ludw) Fuernr].</title>
        <authorList>
            <person name="Liu C."/>
            <person name="Zhuang X."/>
        </authorList>
    </citation>
    <scope>NUCLEOTIDE SEQUENCE [LARGE SCALE GENOMIC DNA]</scope>
    <source>
        <strain evidence="2 3">CYP1-1B</strain>
    </source>
</reference>
<evidence type="ECO:0000259" key="1">
    <source>
        <dbReference type="Pfam" id="PF04149"/>
    </source>
</evidence>
<dbReference type="EMBL" id="WBMR01000083">
    <property type="protein sequence ID" value="KAB2375724.1"/>
    <property type="molecule type" value="Genomic_DNA"/>
</dbReference>
<dbReference type="RefSeq" id="WP_151542715.1">
    <property type="nucleotide sequence ID" value="NZ_WBMR01000083.1"/>
</dbReference>
<sequence length="80" mass="8068">MSPDIIAPADGAPGKGVTGWRKSARCAGNGACVEIGSLRGGAVAARDAFDGDTGPVLTFSAAEWRAFASAAKAGRFDLDR</sequence>
<dbReference type="Proteomes" id="UP000483004">
    <property type="component" value="Unassembled WGS sequence"/>
</dbReference>
<evidence type="ECO:0000313" key="2">
    <source>
        <dbReference type="EMBL" id="KAB2375724.1"/>
    </source>
</evidence>
<proteinExistence type="predicted"/>
<dbReference type="AlphaFoldDB" id="A0A6L3VTP3"/>
<organism evidence="2 3">
    <name type="scientific">Actinomadura montaniterrae</name>
    <dbReference type="NCBI Taxonomy" id="1803903"/>
    <lineage>
        <taxon>Bacteria</taxon>
        <taxon>Bacillati</taxon>
        <taxon>Actinomycetota</taxon>
        <taxon>Actinomycetes</taxon>
        <taxon>Streptosporangiales</taxon>
        <taxon>Thermomonosporaceae</taxon>
        <taxon>Actinomadura</taxon>
    </lineage>
</organism>
<dbReference type="InterPro" id="IPR007278">
    <property type="entry name" value="DUF397"/>
</dbReference>
<gene>
    <name evidence="2" type="ORF">F9B16_25815</name>
</gene>
<protein>
    <submittedName>
        <fullName evidence="2">DUF397 domain-containing protein</fullName>
    </submittedName>
</protein>
<dbReference type="Pfam" id="PF04149">
    <property type="entry name" value="DUF397"/>
    <property type="match status" value="1"/>
</dbReference>
<dbReference type="OrthoDB" id="3542928at2"/>
<feature type="domain" description="DUF397" evidence="1">
    <location>
        <begin position="19"/>
        <end position="72"/>
    </location>
</feature>
<name>A0A6L3VTP3_9ACTN</name>
<accession>A0A6L3VTP3</accession>
<evidence type="ECO:0000313" key="3">
    <source>
        <dbReference type="Proteomes" id="UP000483004"/>
    </source>
</evidence>
<keyword evidence="3" id="KW-1185">Reference proteome</keyword>
<comment type="caution">
    <text evidence="2">The sequence shown here is derived from an EMBL/GenBank/DDBJ whole genome shotgun (WGS) entry which is preliminary data.</text>
</comment>